<evidence type="ECO:0000313" key="6">
    <source>
        <dbReference type="EMBL" id="SHK83859.1"/>
    </source>
</evidence>
<dbReference type="InterPro" id="IPR050881">
    <property type="entry name" value="LL-DAP_aminotransferase"/>
</dbReference>
<keyword evidence="2 4" id="KW-0032">Aminotransferase</keyword>
<dbReference type="GO" id="GO:0008483">
    <property type="term" value="F:transaminase activity"/>
    <property type="evidence" value="ECO:0007669"/>
    <property type="project" value="UniProtKB-KW"/>
</dbReference>
<comment type="similarity">
    <text evidence="4">Belongs to the class-I pyridoxal-phosphate-dependent aminotransferase family.</text>
</comment>
<dbReference type="STRING" id="1830138.SAMN05443507_1246"/>
<proteinExistence type="inferred from homology"/>
<keyword evidence="7" id="KW-1185">Reference proteome</keyword>
<evidence type="ECO:0000256" key="3">
    <source>
        <dbReference type="ARBA" id="ARBA00022679"/>
    </source>
</evidence>
<dbReference type="Gene3D" id="3.40.640.10">
    <property type="entry name" value="Type I PLP-dependent aspartate aminotransferase-like (Major domain)"/>
    <property type="match status" value="1"/>
</dbReference>
<dbReference type="InterPro" id="IPR004839">
    <property type="entry name" value="Aminotransferase_I/II_large"/>
</dbReference>
<dbReference type="NCBIfam" id="NF004937">
    <property type="entry name" value="PRK06290.1"/>
    <property type="match status" value="1"/>
</dbReference>
<dbReference type="InterPro" id="IPR015422">
    <property type="entry name" value="PyrdxlP-dep_Trfase_small"/>
</dbReference>
<name>A0A1M6VQW4_9BACL</name>
<dbReference type="Proteomes" id="UP000184016">
    <property type="component" value="Unassembled WGS sequence"/>
</dbReference>
<evidence type="ECO:0000256" key="4">
    <source>
        <dbReference type="RuleBase" id="RU000481"/>
    </source>
</evidence>
<evidence type="ECO:0000256" key="2">
    <source>
        <dbReference type="ARBA" id="ARBA00022576"/>
    </source>
</evidence>
<reference evidence="7" key="1">
    <citation type="submission" date="2016-11" db="EMBL/GenBank/DDBJ databases">
        <authorList>
            <person name="Varghese N."/>
            <person name="Submissions S."/>
        </authorList>
    </citation>
    <scope>NUCLEOTIDE SEQUENCE [LARGE SCALE GENOMIC DNA]</scope>
    <source>
        <strain evidence="7">USBA-503</strain>
    </source>
</reference>
<evidence type="ECO:0000256" key="1">
    <source>
        <dbReference type="ARBA" id="ARBA00001933"/>
    </source>
</evidence>
<dbReference type="GO" id="GO:0030170">
    <property type="term" value="F:pyridoxal phosphate binding"/>
    <property type="evidence" value="ECO:0007669"/>
    <property type="project" value="InterPro"/>
</dbReference>
<feature type="domain" description="Aminotransferase class I/classII large" evidence="5">
    <location>
        <begin position="47"/>
        <end position="384"/>
    </location>
</feature>
<dbReference type="EMBL" id="FRAF01000024">
    <property type="protein sequence ID" value="SHK83859.1"/>
    <property type="molecule type" value="Genomic_DNA"/>
</dbReference>
<dbReference type="Pfam" id="PF00155">
    <property type="entry name" value="Aminotran_1_2"/>
    <property type="match status" value="1"/>
</dbReference>
<evidence type="ECO:0000259" key="5">
    <source>
        <dbReference type="Pfam" id="PF00155"/>
    </source>
</evidence>
<dbReference type="InterPro" id="IPR004838">
    <property type="entry name" value="NHTrfase_class1_PyrdxlP-BS"/>
</dbReference>
<dbReference type="PANTHER" id="PTHR42832:SF3">
    <property type="entry name" value="L-GLUTAMINE--4-(METHYLSULFANYL)-2-OXOBUTANOATE AMINOTRANSFERASE"/>
    <property type="match status" value="1"/>
</dbReference>
<gene>
    <name evidence="6" type="ORF">SAMN05443507_1246</name>
</gene>
<protein>
    <recommendedName>
        <fullName evidence="4">Aminotransferase</fullName>
        <ecNumber evidence="4">2.6.1.-</ecNumber>
    </recommendedName>
</protein>
<dbReference type="PROSITE" id="PS00105">
    <property type="entry name" value="AA_TRANSFER_CLASS_1"/>
    <property type="match status" value="1"/>
</dbReference>
<organism evidence="6 7">
    <name type="scientific">Alicyclobacillus tolerans</name>
    <dbReference type="NCBI Taxonomy" id="90970"/>
    <lineage>
        <taxon>Bacteria</taxon>
        <taxon>Bacillati</taxon>
        <taxon>Bacillota</taxon>
        <taxon>Bacilli</taxon>
        <taxon>Bacillales</taxon>
        <taxon>Alicyclobacillaceae</taxon>
        <taxon>Alicyclobacillus</taxon>
    </lineage>
</organism>
<dbReference type="AlphaFoldDB" id="A0A1M6VQW4"/>
<dbReference type="InterPro" id="IPR015424">
    <property type="entry name" value="PyrdxlP-dep_Trfase"/>
</dbReference>
<dbReference type="SUPFAM" id="SSF53383">
    <property type="entry name" value="PLP-dependent transferases"/>
    <property type="match status" value="1"/>
</dbReference>
<dbReference type="CDD" id="cd00609">
    <property type="entry name" value="AAT_like"/>
    <property type="match status" value="1"/>
</dbReference>
<comment type="cofactor">
    <cofactor evidence="1 4">
        <name>pyridoxal 5'-phosphate</name>
        <dbReference type="ChEBI" id="CHEBI:597326"/>
    </cofactor>
</comment>
<dbReference type="InterPro" id="IPR015421">
    <property type="entry name" value="PyrdxlP-dep_Trfase_major"/>
</dbReference>
<dbReference type="PANTHER" id="PTHR42832">
    <property type="entry name" value="AMINO ACID AMINOTRANSFERASE"/>
    <property type="match status" value="1"/>
</dbReference>
<evidence type="ECO:0000313" key="7">
    <source>
        <dbReference type="Proteomes" id="UP000184016"/>
    </source>
</evidence>
<sequence length="412" mass="45676">MSDSYLQNLFADRIGGKNFGKDTVIYKFERIKRAKAAALEAHPERAMIDMGVGEPDEPAHREIIQALYEAAQNPANRFYADNGIEQYKEAAADYLQRVYGVTGLNPHTQINHSIGSKPALAMLPMAFINPGDVVLQTVPGYPVMATIATWLGGGSYNMPIGPENDFLPNLESVPLDVRKKAKMLYLNYPNNPTGAVASREFFERVVSFARENELVVVHDNAYGALTFDGQQPLSFLSVPGAIDVGVEVHSMSKAFNMTGWRLGFVAGNEQIVKAFATVKDNQDSGQFRAIQVASAQALKHPEWTEATAAKYSRRHDKLVKVLQSLGFPAKKPKGSFFLYVQAPKGLEDGRTFENAAAFSEFLIKEYSISTVPWDDHGHFVRFSVTYEAADEATEDAVMEELVRRMSSARFIF</sequence>
<keyword evidence="3 4" id="KW-0808">Transferase</keyword>
<dbReference type="EC" id="2.6.1.-" evidence="4"/>
<dbReference type="Gene3D" id="3.90.1150.10">
    <property type="entry name" value="Aspartate Aminotransferase, domain 1"/>
    <property type="match status" value="1"/>
</dbReference>
<accession>A0A1M6VQW4</accession>